<name>A0A917KJX7_9ACTN</name>
<feature type="compositionally biased region" description="Gly residues" evidence="1">
    <location>
        <begin position="50"/>
        <end position="61"/>
    </location>
</feature>
<feature type="region of interest" description="Disordered" evidence="1">
    <location>
        <begin position="1"/>
        <end position="61"/>
    </location>
</feature>
<dbReference type="AlphaFoldDB" id="A0A917KJX7"/>
<protein>
    <submittedName>
        <fullName evidence="2">Uncharacterized protein</fullName>
    </submittedName>
</protein>
<dbReference type="EMBL" id="BMMU01000002">
    <property type="protein sequence ID" value="GGJ14223.1"/>
    <property type="molecule type" value="Genomic_DNA"/>
</dbReference>
<sequence>MPDVFKATARQAVEAPLPGAGVQRKQPDAAVADPDPTGFGPAAMVAVGTRGRGTGDPGTPW</sequence>
<organism evidence="2 3">
    <name type="scientific">Streptomyces lacrimifluminis</name>
    <dbReference type="NCBI Taxonomy" id="1500077"/>
    <lineage>
        <taxon>Bacteria</taxon>
        <taxon>Bacillati</taxon>
        <taxon>Actinomycetota</taxon>
        <taxon>Actinomycetes</taxon>
        <taxon>Kitasatosporales</taxon>
        <taxon>Streptomycetaceae</taxon>
        <taxon>Streptomyces</taxon>
    </lineage>
</organism>
<reference evidence="2" key="1">
    <citation type="journal article" date="2014" name="Int. J. Syst. Evol. Microbiol.">
        <title>Complete genome sequence of Corynebacterium casei LMG S-19264T (=DSM 44701T), isolated from a smear-ripened cheese.</title>
        <authorList>
            <consortium name="US DOE Joint Genome Institute (JGI-PGF)"/>
            <person name="Walter F."/>
            <person name="Albersmeier A."/>
            <person name="Kalinowski J."/>
            <person name="Ruckert C."/>
        </authorList>
    </citation>
    <scope>NUCLEOTIDE SEQUENCE</scope>
    <source>
        <strain evidence="2">CGMCC 4.7272</strain>
    </source>
</reference>
<evidence type="ECO:0000313" key="3">
    <source>
        <dbReference type="Proteomes" id="UP000625682"/>
    </source>
</evidence>
<accession>A0A917KJX7</accession>
<evidence type="ECO:0000313" key="2">
    <source>
        <dbReference type="EMBL" id="GGJ14223.1"/>
    </source>
</evidence>
<comment type="caution">
    <text evidence="2">The sequence shown here is derived from an EMBL/GenBank/DDBJ whole genome shotgun (WGS) entry which is preliminary data.</text>
</comment>
<keyword evidence="3" id="KW-1185">Reference proteome</keyword>
<reference evidence="2" key="2">
    <citation type="submission" date="2020-09" db="EMBL/GenBank/DDBJ databases">
        <authorList>
            <person name="Sun Q."/>
            <person name="Zhou Y."/>
        </authorList>
    </citation>
    <scope>NUCLEOTIDE SEQUENCE</scope>
    <source>
        <strain evidence="2">CGMCC 4.7272</strain>
    </source>
</reference>
<proteinExistence type="predicted"/>
<gene>
    <name evidence="2" type="ORF">GCM10012282_08010</name>
</gene>
<evidence type="ECO:0000256" key="1">
    <source>
        <dbReference type="SAM" id="MobiDB-lite"/>
    </source>
</evidence>
<dbReference type="Proteomes" id="UP000625682">
    <property type="component" value="Unassembled WGS sequence"/>
</dbReference>